<reference evidence="1 2" key="1">
    <citation type="journal article" date="2018" name="Front. Plant Sci.">
        <title>Red Clover (Trifolium pratense) and Zigzag Clover (T. medium) - A Picture of Genomic Similarities and Differences.</title>
        <authorList>
            <person name="Dluhosova J."/>
            <person name="Istvanek J."/>
            <person name="Nedelnik J."/>
            <person name="Repkova J."/>
        </authorList>
    </citation>
    <scope>NUCLEOTIDE SEQUENCE [LARGE SCALE GENOMIC DNA]</scope>
    <source>
        <strain evidence="2">cv. 10/8</strain>
        <tissue evidence="1">Leaf</tissue>
    </source>
</reference>
<evidence type="ECO:0000313" key="1">
    <source>
        <dbReference type="EMBL" id="MCI72598.1"/>
    </source>
</evidence>
<dbReference type="Proteomes" id="UP000265520">
    <property type="component" value="Unassembled WGS sequence"/>
</dbReference>
<sequence length="61" mass="6707">NKTTILDNFDNVNLLQIFMMLRRNNNLSLSNNKVKALLLAPASPPGLGKGMIVAFPNDQLP</sequence>
<proteinExistence type="predicted"/>
<feature type="non-terminal residue" evidence="1">
    <location>
        <position position="1"/>
    </location>
</feature>
<evidence type="ECO:0000313" key="2">
    <source>
        <dbReference type="Proteomes" id="UP000265520"/>
    </source>
</evidence>
<protein>
    <submittedName>
        <fullName evidence="1">Uncharacterized protein</fullName>
    </submittedName>
</protein>
<accession>A0A392UI42</accession>
<comment type="caution">
    <text evidence="1">The sequence shown here is derived from an EMBL/GenBank/DDBJ whole genome shotgun (WGS) entry which is preliminary data.</text>
</comment>
<dbReference type="EMBL" id="LXQA010821341">
    <property type="protein sequence ID" value="MCI72598.1"/>
    <property type="molecule type" value="Genomic_DNA"/>
</dbReference>
<organism evidence="1 2">
    <name type="scientific">Trifolium medium</name>
    <dbReference type="NCBI Taxonomy" id="97028"/>
    <lineage>
        <taxon>Eukaryota</taxon>
        <taxon>Viridiplantae</taxon>
        <taxon>Streptophyta</taxon>
        <taxon>Embryophyta</taxon>
        <taxon>Tracheophyta</taxon>
        <taxon>Spermatophyta</taxon>
        <taxon>Magnoliopsida</taxon>
        <taxon>eudicotyledons</taxon>
        <taxon>Gunneridae</taxon>
        <taxon>Pentapetalae</taxon>
        <taxon>rosids</taxon>
        <taxon>fabids</taxon>
        <taxon>Fabales</taxon>
        <taxon>Fabaceae</taxon>
        <taxon>Papilionoideae</taxon>
        <taxon>50 kb inversion clade</taxon>
        <taxon>NPAAA clade</taxon>
        <taxon>Hologalegina</taxon>
        <taxon>IRL clade</taxon>
        <taxon>Trifolieae</taxon>
        <taxon>Trifolium</taxon>
    </lineage>
</organism>
<keyword evidence="2" id="KW-1185">Reference proteome</keyword>
<dbReference type="AlphaFoldDB" id="A0A392UI42"/>
<name>A0A392UI42_9FABA</name>